<proteinExistence type="predicted"/>
<gene>
    <name evidence="2" type="ORF">PS396_07265</name>
</gene>
<dbReference type="InterPro" id="IPR007074">
    <property type="entry name" value="LicD/FKTN/FKRP_NTP_transf"/>
</dbReference>
<dbReference type="PANTHER" id="PTHR43404:SF2">
    <property type="entry name" value="LIPOPOLYSACCHARIDE CHOLINEPHOSPHOTRANSFERASE LICD"/>
    <property type="match status" value="1"/>
</dbReference>
<dbReference type="RefSeq" id="WP_331192324.1">
    <property type="nucleotide sequence ID" value="NZ_JAQSEO010000018.1"/>
</dbReference>
<feature type="domain" description="LicD/FKTN/FKRP nucleotidyltransferase" evidence="1">
    <location>
        <begin position="27"/>
        <end position="238"/>
    </location>
</feature>
<evidence type="ECO:0000259" key="1">
    <source>
        <dbReference type="Pfam" id="PF04991"/>
    </source>
</evidence>
<reference evidence="2 3" key="1">
    <citation type="submission" date="2023-02" db="EMBL/GenBank/DDBJ databases">
        <title>The predominant lactic acid bacteria and yeasts involved in the spontaneous fermentation of millet during the production of the traditional porridge Hausa koko in Ghana.</title>
        <authorList>
            <person name="Atter A."/>
            <person name="Diaz M."/>
        </authorList>
    </citation>
    <scope>NUCLEOTIDE SEQUENCE [LARGE SCALE GENOMIC DNA]</scope>
    <source>
        <strain evidence="2 3">FI11552</strain>
    </source>
</reference>
<dbReference type="EMBL" id="JAQSFA010000018">
    <property type="protein sequence ID" value="MEE6701595.1"/>
    <property type="molecule type" value="Genomic_DNA"/>
</dbReference>
<protein>
    <submittedName>
        <fullName evidence="2">LicD family protein</fullName>
    </submittedName>
</protein>
<dbReference type="Pfam" id="PF04991">
    <property type="entry name" value="LicD"/>
    <property type="match status" value="1"/>
</dbReference>
<name>A0ABU7SU36_9LACO</name>
<dbReference type="PANTHER" id="PTHR43404">
    <property type="entry name" value="LIPOPOLYSACCHARIDE CHOLINEPHOSPHOTRANSFERASE LICD"/>
    <property type="match status" value="1"/>
</dbReference>
<keyword evidence="3" id="KW-1185">Reference proteome</keyword>
<evidence type="ECO:0000313" key="3">
    <source>
        <dbReference type="Proteomes" id="UP001335665"/>
    </source>
</evidence>
<dbReference type="Proteomes" id="UP001335665">
    <property type="component" value="Unassembled WGS sequence"/>
</dbReference>
<comment type="caution">
    <text evidence="2">The sequence shown here is derived from an EMBL/GenBank/DDBJ whole genome shotgun (WGS) entry which is preliminary data.</text>
</comment>
<organism evidence="2 3">
    <name type="scientific">Limosilactobacillus pontis</name>
    <dbReference type="NCBI Taxonomy" id="35787"/>
    <lineage>
        <taxon>Bacteria</taxon>
        <taxon>Bacillati</taxon>
        <taxon>Bacillota</taxon>
        <taxon>Bacilli</taxon>
        <taxon>Lactobacillales</taxon>
        <taxon>Lactobacillaceae</taxon>
        <taxon>Limosilactobacillus</taxon>
    </lineage>
</organism>
<sequence>MQIIKSVRERQKILLNILIYADKVMTENNINYSLAYGSLIGAARHKGFIPWDDDLDIVVPYKDYLKLLNLPELNNHSDHYSIYFSKNDDNYAYPFAKIEDNETRCCYYHVLDSGGAFLDVFPMTPAPIANLHNYSKYLTKNHNKLAFANSKSDNPVKNVIHKMARPKYKKYRNRMIEEVFKYCNMKDYNYLIDGTWSDNREKEYVPQKWFKDYRRIEFEGHDFKVITHYKDWLELIYGDWQKMPPKGERIGHHYFDLYKL</sequence>
<evidence type="ECO:0000313" key="2">
    <source>
        <dbReference type="EMBL" id="MEE6701595.1"/>
    </source>
</evidence>
<accession>A0ABU7SU36</accession>
<dbReference type="InterPro" id="IPR052942">
    <property type="entry name" value="LPS_cholinephosphotransferase"/>
</dbReference>